<dbReference type="OrthoDB" id="4179940at2"/>
<protein>
    <submittedName>
        <fullName evidence="1">Uncharacterized protein</fullName>
    </submittedName>
</protein>
<dbReference type="Proteomes" id="UP000305238">
    <property type="component" value="Unassembled WGS sequence"/>
</dbReference>
<sequence length="125" mass="13820">MSRLERVCQAIEECEGYSIDALSMAVLDEEDALEISLRWGPEKRDVSISLRGVVYFEIGRDAYVSAGPLCELRASVIGPGGGSWPEGINFDRVRQQDVRLIWIRASGPVQLNVLANTAVVLQELE</sequence>
<dbReference type="RefSeq" id="WP_138636903.1">
    <property type="nucleotide sequence ID" value="NZ_VCKZ01000089.1"/>
</dbReference>
<name>A0A5S4H2R0_9ACTN</name>
<comment type="caution">
    <text evidence="1">The sequence shown here is derived from an EMBL/GenBank/DDBJ whole genome shotgun (WGS) entry which is preliminary data.</text>
</comment>
<proteinExistence type="predicted"/>
<evidence type="ECO:0000313" key="2">
    <source>
        <dbReference type="Proteomes" id="UP000305238"/>
    </source>
</evidence>
<keyword evidence="2" id="KW-1185">Reference proteome</keyword>
<evidence type="ECO:0000313" key="1">
    <source>
        <dbReference type="EMBL" id="TMR39279.1"/>
    </source>
</evidence>
<gene>
    <name evidence="1" type="ORF">ETD96_14690</name>
</gene>
<accession>A0A5S4H2R0</accession>
<dbReference type="AlphaFoldDB" id="A0A5S4H2R0"/>
<organism evidence="1 2">
    <name type="scientific">Actinomadura geliboluensis</name>
    <dbReference type="NCBI Taxonomy" id="882440"/>
    <lineage>
        <taxon>Bacteria</taxon>
        <taxon>Bacillati</taxon>
        <taxon>Actinomycetota</taxon>
        <taxon>Actinomycetes</taxon>
        <taxon>Streptosporangiales</taxon>
        <taxon>Thermomonosporaceae</taxon>
        <taxon>Actinomadura</taxon>
    </lineage>
</organism>
<dbReference type="EMBL" id="VCKZ01000089">
    <property type="protein sequence ID" value="TMR39279.1"/>
    <property type="molecule type" value="Genomic_DNA"/>
</dbReference>
<reference evidence="1 2" key="1">
    <citation type="submission" date="2019-05" db="EMBL/GenBank/DDBJ databases">
        <title>Draft genome sequence of Actinomadura geliboluensis A8036.</title>
        <authorList>
            <person name="Saricaoglu S."/>
            <person name="Isik K."/>
        </authorList>
    </citation>
    <scope>NUCLEOTIDE SEQUENCE [LARGE SCALE GENOMIC DNA]</scope>
    <source>
        <strain evidence="1 2">A8036</strain>
    </source>
</reference>